<feature type="compositionally biased region" description="Low complexity" evidence="1">
    <location>
        <begin position="52"/>
        <end position="64"/>
    </location>
</feature>
<gene>
    <name evidence="2" type="ORF">AVDCRST_MAG01-01-2076</name>
</gene>
<evidence type="ECO:0000313" key="2">
    <source>
        <dbReference type="EMBL" id="CAA9418337.1"/>
    </source>
</evidence>
<proteinExistence type="predicted"/>
<dbReference type="AlphaFoldDB" id="A0A6J4PSF7"/>
<dbReference type="EMBL" id="CADCUW010000295">
    <property type="protein sequence ID" value="CAA9418337.1"/>
    <property type="molecule type" value="Genomic_DNA"/>
</dbReference>
<sequence>MIPTTTVGYPTNRPRARPPGPPGAAPASPCVILFPLLRALHGAAWRRQDATPSGQGRPRSGGSPVLPDSCRPGDGYV</sequence>
<name>A0A6J4PSF7_9ACTN</name>
<organism evidence="2">
    <name type="scientific">uncultured Rubrobacteraceae bacterium</name>
    <dbReference type="NCBI Taxonomy" id="349277"/>
    <lineage>
        <taxon>Bacteria</taxon>
        <taxon>Bacillati</taxon>
        <taxon>Actinomycetota</taxon>
        <taxon>Rubrobacteria</taxon>
        <taxon>Rubrobacterales</taxon>
        <taxon>Rubrobacteraceae</taxon>
        <taxon>environmental samples</taxon>
    </lineage>
</organism>
<feature type="region of interest" description="Disordered" evidence="1">
    <location>
        <begin position="45"/>
        <end position="77"/>
    </location>
</feature>
<protein>
    <submittedName>
        <fullName evidence="2">Uncharacterized protein</fullName>
    </submittedName>
</protein>
<reference evidence="2" key="1">
    <citation type="submission" date="2020-02" db="EMBL/GenBank/DDBJ databases">
        <authorList>
            <person name="Meier V. D."/>
        </authorList>
    </citation>
    <scope>NUCLEOTIDE SEQUENCE</scope>
    <source>
        <strain evidence="2">AVDCRST_MAG01</strain>
    </source>
</reference>
<evidence type="ECO:0000256" key="1">
    <source>
        <dbReference type="SAM" id="MobiDB-lite"/>
    </source>
</evidence>
<accession>A0A6J4PSF7</accession>
<feature type="region of interest" description="Disordered" evidence="1">
    <location>
        <begin position="1"/>
        <end position="28"/>
    </location>
</feature>